<dbReference type="Pfam" id="PF13280">
    <property type="entry name" value="WYL"/>
    <property type="match status" value="1"/>
</dbReference>
<evidence type="ECO:0000313" key="4">
    <source>
        <dbReference type="Proteomes" id="UP000051888"/>
    </source>
</evidence>
<dbReference type="Gene3D" id="1.10.10.10">
    <property type="entry name" value="Winged helix-like DNA-binding domain superfamily/Winged helix DNA-binding domain"/>
    <property type="match status" value="1"/>
</dbReference>
<dbReference type="InterPro" id="IPR051534">
    <property type="entry name" value="CBASS_pafABC_assoc_protein"/>
</dbReference>
<keyword evidence="4" id="KW-1185">Reference proteome</keyword>
<sequence length="320" mass="36852">MSKSDNMLSILWLLKSRKQMTAKQIAEELEISIRTVYRYIDSLCASGVPIVADSGHNGGYSLLEHFNEAPLFFDLQEQKALIHAAKYAQEAGYPFGDALESAISKLKLYTNEEQLKKINRHSIGFDVIHSPIHTPKTKTLQLLEEAVANETTLSIEYIKGNGKEQSSRQLDPYGLLFWKNRWYVVGFCHLRNEVRSFRVDRIITIAETDQKFERPLDFSARQFFMNSILPGIQDPAELISVRIKGHKSAIDNLCEHWLLGHVLIERSVHDVHFKLDRDMITFYLPYLILSFGKSIQVQEPSFLKEKLINITSELNNFYQS</sequence>
<dbReference type="InterPro" id="IPR013196">
    <property type="entry name" value="HTH_11"/>
</dbReference>
<dbReference type="GO" id="GO:0003677">
    <property type="term" value="F:DNA binding"/>
    <property type="evidence" value="ECO:0007669"/>
    <property type="project" value="UniProtKB-KW"/>
</dbReference>
<dbReference type="PROSITE" id="PS52050">
    <property type="entry name" value="WYL"/>
    <property type="match status" value="1"/>
</dbReference>
<gene>
    <name evidence="3" type="ORF">AN964_01350</name>
</gene>
<dbReference type="PANTHER" id="PTHR34580:SF3">
    <property type="entry name" value="PROTEIN PAFB"/>
    <property type="match status" value="1"/>
</dbReference>
<dbReference type="InterPro" id="IPR036388">
    <property type="entry name" value="WH-like_DNA-bd_sf"/>
</dbReference>
<evidence type="ECO:0000313" key="3">
    <source>
        <dbReference type="EMBL" id="KQL52319.1"/>
    </source>
</evidence>
<feature type="domain" description="Helix-turn-helix type 11" evidence="1">
    <location>
        <begin position="8"/>
        <end position="60"/>
    </location>
</feature>
<evidence type="ECO:0000259" key="1">
    <source>
        <dbReference type="Pfam" id="PF08279"/>
    </source>
</evidence>
<dbReference type="Pfam" id="PF08279">
    <property type="entry name" value="HTH_11"/>
    <property type="match status" value="1"/>
</dbReference>
<dbReference type="AlphaFoldDB" id="A0A0Q3WVE4"/>
<feature type="domain" description="WYL" evidence="2">
    <location>
        <begin position="139"/>
        <end position="204"/>
    </location>
</feature>
<dbReference type="EMBL" id="LJJC01000004">
    <property type="protein sequence ID" value="KQL52319.1"/>
    <property type="molecule type" value="Genomic_DNA"/>
</dbReference>
<evidence type="ECO:0000259" key="2">
    <source>
        <dbReference type="Pfam" id="PF13280"/>
    </source>
</evidence>
<dbReference type="InterPro" id="IPR036390">
    <property type="entry name" value="WH_DNA-bd_sf"/>
</dbReference>
<reference evidence="3 4" key="1">
    <citation type="submission" date="2015-09" db="EMBL/GenBank/DDBJ databases">
        <title>Genome sequencing project for genomic taxonomy and phylogenomics of Bacillus-like bacteria.</title>
        <authorList>
            <person name="Liu B."/>
            <person name="Wang J."/>
            <person name="Zhu Y."/>
            <person name="Liu G."/>
            <person name="Chen Q."/>
            <person name="Chen Z."/>
            <person name="Lan J."/>
            <person name="Che J."/>
            <person name="Ge C."/>
            <person name="Shi H."/>
            <person name="Pan Z."/>
            <person name="Liu X."/>
        </authorList>
    </citation>
    <scope>NUCLEOTIDE SEQUENCE [LARGE SCALE GENOMIC DNA]</scope>
    <source>
        <strain evidence="3 4">LMG 18435</strain>
    </source>
</reference>
<dbReference type="PATRIC" id="fig|157838.3.peg.292"/>
<accession>A0A0Q3WVE4</accession>
<organism evidence="3 4">
    <name type="scientific">Heyndrickxia shackletonii</name>
    <dbReference type="NCBI Taxonomy" id="157838"/>
    <lineage>
        <taxon>Bacteria</taxon>
        <taxon>Bacillati</taxon>
        <taxon>Bacillota</taxon>
        <taxon>Bacilli</taxon>
        <taxon>Bacillales</taxon>
        <taxon>Bacillaceae</taxon>
        <taxon>Heyndrickxia</taxon>
    </lineage>
</organism>
<dbReference type="InterPro" id="IPR026881">
    <property type="entry name" value="WYL_dom"/>
</dbReference>
<comment type="caution">
    <text evidence="3">The sequence shown here is derived from an EMBL/GenBank/DDBJ whole genome shotgun (WGS) entry which is preliminary data.</text>
</comment>
<proteinExistence type="predicted"/>
<dbReference type="STRING" id="157838.AN964_01350"/>
<dbReference type="OrthoDB" id="9767131at2"/>
<protein>
    <submittedName>
        <fullName evidence="3">DNA-binding transcriptional regulator</fullName>
    </submittedName>
</protein>
<dbReference type="SUPFAM" id="SSF46785">
    <property type="entry name" value="Winged helix' DNA-binding domain"/>
    <property type="match status" value="1"/>
</dbReference>
<keyword evidence="3" id="KW-0238">DNA-binding</keyword>
<dbReference type="Proteomes" id="UP000051888">
    <property type="component" value="Unassembled WGS sequence"/>
</dbReference>
<dbReference type="PANTHER" id="PTHR34580">
    <property type="match status" value="1"/>
</dbReference>
<dbReference type="RefSeq" id="WP_055738000.1">
    <property type="nucleotide sequence ID" value="NZ_JAAIWL010000039.1"/>
</dbReference>
<name>A0A0Q3WVE4_9BACI</name>